<comment type="caution">
    <text evidence="1">The sequence shown here is derived from an EMBL/GenBank/DDBJ whole genome shotgun (WGS) entry which is preliminary data.</text>
</comment>
<evidence type="ECO:0000313" key="2">
    <source>
        <dbReference type="Proteomes" id="UP000055048"/>
    </source>
</evidence>
<evidence type="ECO:0000313" key="1">
    <source>
        <dbReference type="EMBL" id="KRX38335.1"/>
    </source>
</evidence>
<proteinExistence type="predicted"/>
<keyword evidence="2" id="KW-1185">Reference proteome</keyword>
<dbReference type="AlphaFoldDB" id="A0A0V0TH42"/>
<organism evidence="1 2">
    <name type="scientific">Trichinella murrelli</name>
    <dbReference type="NCBI Taxonomy" id="144512"/>
    <lineage>
        <taxon>Eukaryota</taxon>
        <taxon>Metazoa</taxon>
        <taxon>Ecdysozoa</taxon>
        <taxon>Nematoda</taxon>
        <taxon>Enoplea</taxon>
        <taxon>Dorylaimia</taxon>
        <taxon>Trichinellida</taxon>
        <taxon>Trichinellidae</taxon>
        <taxon>Trichinella</taxon>
    </lineage>
</organism>
<name>A0A0V0TH42_9BILA</name>
<sequence length="64" mass="7184">MEFLPSKSVVGLKEGEKKKHSVVVVVFNDANPPRASFTRVEDGGSKSASEIFDTIHRRHFNEQL</sequence>
<gene>
    <name evidence="1" type="ORF">T05_13630</name>
</gene>
<dbReference type="EMBL" id="JYDJ01000272">
    <property type="protein sequence ID" value="KRX38335.1"/>
    <property type="molecule type" value="Genomic_DNA"/>
</dbReference>
<protein>
    <submittedName>
        <fullName evidence="1">Uncharacterized protein</fullName>
    </submittedName>
</protein>
<reference evidence="1 2" key="1">
    <citation type="submission" date="2015-01" db="EMBL/GenBank/DDBJ databases">
        <title>Evolution of Trichinella species and genotypes.</title>
        <authorList>
            <person name="Korhonen P.K."/>
            <person name="Edoardo P."/>
            <person name="Giuseppe L.R."/>
            <person name="Gasser R.B."/>
        </authorList>
    </citation>
    <scope>NUCLEOTIDE SEQUENCE [LARGE SCALE GENOMIC DNA]</scope>
    <source>
        <strain evidence="1">ISS417</strain>
    </source>
</reference>
<dbReference type="Proteomes" id="UP000055048">
    <property type="component" value="Unassembled WGS sequence"/>
</dbReference>
<accession>A0A0V0TH42</accession>